<evidence type="ECO:0000313" key="1">
    <source>
        <dbReference type="EMBL" id="KAK4277224.1"/>
    </source>
</evidence>
<dbReference type="GO" id="GO:0003723">
    <property type="term" value="F:RNA binding"/>
    <property type="evidence" value="ECO:0007669"/>
    <property type="project" value="InterPro"/>
</dbReference>
<accession>A0AAE1MT81</accession>
<dbReference type="AlphaFoldDB" id="A0AAE1MT81"/>
<dbReference type="InterPro" id="IPR046960">
    <property type="entry name" value="PPR_At4g14850-like_plant"/>
</dbReference>
<keyword evidence="2" id="KW-1185">Reference proteome</keyword>
<dbReference type="GO" id="GO:0009451">
    <property type="term" value="P:RNA modification"/>
    <property type="evidence" value="ECO:0007669"/>
    <property type="project" value="InterPro"/>
</dbReference>
<dbReference type="Proteomes" id="UP001293593">
    <property type="component" value="Unassembled WGS sequence"/>
</dbReference>
<dbReference type="PANTHER" id="PTHR47926">
    <property type="entry name" value="PENTATRICOPEPTIDE REPEAT-CONTAINING PROTEIN"/>
    <property type="match status" value="1"/>
</dbReference>
<reference evidence="1" key="1">
    <citation type="submission" date="2023-10" db="EMBL/GenBank/DDBJ databases">
        <title>Chromosome-level genome of the transformable northern wattle, Acacia crassicarpa.</title>
        <authorList>
            <person name="Massaro I."/>
            <person name="Sinha N.R."/>
            <person name="Poethig S."/>
            <person name="Leichty A.R."/>
        </authorList>
    </citation>
    <scope>NUCLEOTIDE SEQUENCE</scope>
    <source>
        <strain evidence="1">Acra3RX</strain>
        <tissue evidence="1">Leaf</tissue>
    </source>
</reference>
<name>A0AAE1MT81_9FABA</name>
<proteinExistence type="predicted"/>
<evidence type="ECO:0008006" key="3">
    <source>
        <dbReference type="Google" id="ProtNLM"/>
    </source>
</evidence>
<dbReference type="PANTHER" id="PTHR47926:SF491">
    <property type="entry name" value="(WILD MALAYSIAN BANANA) HYPOTHETICAL PROTEIN"/>
    <property type="match status" value="1"/>
</dbReference>
<gene>
    <name evidence="1" type="ORF">QN277_015249</name>
</gene>
<dbReference type="InterPro" id="IPR011990">
    <property type="entry name" value="TPR-like_helical_dom_sf"/>
</dbReference>
<organism evidence="1 2">
    <name type="scientific">Acacia crassicarpa</name>
    <name type="common">northern wattle</name>
    <dbReference type="NCBI Taxonomy" id="499986"/>
    <lineage>
        <taxon>Eukaryota</taxon>
        <taxon>Viridiplantae</taxon>
        <taxon>Streptophyta</taxon>
        <taxon>Embryophyta</taxon>
        <taxon>Tracheophyta</taxon>
        <taxon>Spermatophyta</taxon>
        <taxon>Magnoliopsida</taxon>
        <taxon>eudicotyledons</taxon>
        <taxon>Gunneridae</taxon>
        <taxon>Pentapetalae</taxon>
        <taxon>rosids</taxon>
        <taxon>fabids</taxon>
        <taxon>Fabales</taxon>
        <taxon>Fabaceae</taxon>
        <taxon>Caesalpinioideae</taxon>
        <taxon>mimosoid clade</taxon>
        <taxon>Acacieae</taxon>
        <taxon>Acacia</taxon>
    </lineage>
</organism>
<comment type="caution">
    <text evidence="1">The sequence shown here is derived from an EMBL/GenBank/DDBJ whole genome shotgun (WGS) entry which is preliminary data.</text>
</comment>
<dbReference type="EMBL" id="JAWXYG010000003">
    <property type="protein sequence ID" value="KAK4277224.1"/>
    <property type="molecule type" value="Genomic_DNA"/>
</dbReference>
<dbReference type="Gene3D" id="1.25.40.10">
    <property type="entry name" value="Tetratricopeptide repeat domain"/>
    <property type="match status" value="1"/>
</dbReference>
<evidence type="ECO:0000313" key="2">
    <source>
        <dbReference type="Proteomes" id="UP001293593"/>
    </source>
</evidence>
<sequence length="143" mass="15916">MLRSGTLPDCYTLPIVLKAVCQSYAIEVGQQIHSIGMKLGLQSNEFCKSGFSNLYCKVGEFESAHKLFEENPNQKLGSWNAIRAGLSRVGIRRRTMGAKRRSLAFFQGLVLFYGETNGWPGLKQINGDDGILRDSEKKATEII</sequence>
<protein>
    <recommendedName>
        <fullName evidence="3">Pentatricopeptide repeat-containing protein</fullName>
    </recommendedName>
</protein>